<reference evidence="16" key="1">
    <citation type="submission" date="2021-02" db="EMBL/GenBank/DDBJ databases">
        <authorList>
            <person name="Nowell W R."/>
        </authorList>
    </citation>
    <scope>NUCLEOTIDE SEQUENCE</scope>
    <source>
        <strain evidence="16">Ploen Becks lab</strain>
    </source>
</reference>
<feature type="transmembrane region" description="Helical" evidence="13">
    <location>
        <begin position="34"/>
        <end position="54"/>
    </location>
</feature>
<evidence type="ECO:0000256" key="6">
    <source>
        <dbReference type="ARBA" id="ARBA00022737"/>
    </source>
</evidence>
<dbReference type="Pfam" id="PF00664">
    <property type="entry name" value="ABC_membrane"/>
    <property type="match status" value="2"/>
</dbReference>
<dbReference type="GO" id="GO:0005774">
    <property type="term" value="C:vacuolar membrane"/>
    <property type="evidence" value="ECO:0007669"/>
    <property type="project" value="UniProtKB-SubCell"/>
</dbReference>
<evidence type="ECO:0000256" key="10">
    <source>
        <dbReference type="ARBA" id="ARBA00023136"/>
    </source>
</evidence>
<evidence type="ECO:0000256" key="13">
    <source>
        <dbReference type="SAM" id="Phobius"/>
    </source>
</evidence>
<dbReference type="GO" id="GO:0000323">
    <property type="term" value="C:lytic vacuole"/>
    <property type="evidence" value="ECO:0007669"/>
    <property type="project" value="UniProtKB-ARBA"/>
</dbReference>
<protein>
    <recommendedName>
        <fullName evidence="11">ABC-type glutathione-S-conjugate transporter</fullName>
        <ecNumber evidence="11">7.6.2.3</ecNumber>
    </recommendedName>
</protein>
<dbReference type="InterPro" id="IPR011527">
    <property type="entry name" value="ABC1_TM_dom"/>
</dbReference>
<dbReference type="Proteomes" id="UP000663879">
    <property type="component" value="Unassembled WGS sequence"/>
</dbReference>
<dbReference type="Gene3D" id="1.20.1560.10">
    <property type="entry name" value="ABC transporter type 1, transmembrane domain"/>
    <property type="match status" value="2"/>
</dbReference>
<dbReference type="SUPFAM" id="SSF90123">
    <property type="entry name" value="ABC transporter transmembrane region"/>
    <property type="match status" value="2"/>
</dbReference>
<evidence type="ECO:0000256" key="4">
    <source>
        <dbReference type="ARBA" id="ARBA00022554"/>
    </source>
</evidence>
<dbReference type="FunFam" id="1.20.1560.10:FF:000001">
    <property type="entry name" value="ATP-binding cassette subfamily C member 1"/>
    <property type="match status" value="1"/>
</dbReference>
<comment type="similarity">
    <text evidence="2">Belongs to the ABC transporter superfamily. ABCC family. Conjugate transporter (TC 3.A.1.208) subfamily.</text>
</comment>
<feature type="domain" description="ABC transporter" evidence="14">
    <location>
        <begin position="636"/>
        <end position="859"/>
    </location>
</feature>
<organism evidence="16 17">
    <name type="scientific">Brachionus calyciflorus</name>
    <dbReference type="NCBI Taxonomy" id="104777"/>
    <lineage>
        <taxon>Eukaryota</taxon>
        <taxon>Metazoa</taxon>
        <taxon>Spiralia</taxon>
        <taxon>Gnathifera</taxon>
        <taxon>Rotifera</taxon>
        <taxon>Eurotatoria</taxon>
        <taxon>Monogononta</taxon>
        <taxon>Pseudotrocha</taxon>
        <taxon>Ploima</taxon>
        <taxon>Brachionidae</taxon>
        <taxon>Brachionus</taxon>
    </lineage>
</organism>
<dbReference type="PANTHER" id="PTHR24223">
    <property type="entry name" value="ATP-BINDING CASSETTE SUB-FAMILY C"/>
    <property type="match status" value="1"/>
</dbReference>
<proteinExistence type="inferred from homology"/>
<feature type="transmembrane region" description="Helical" evidence="13">
    <location>
        <begin position="958"/>
        <end position="986"/>
    </location>
</feature>
<evidence type="ECO:0000256" key="1">
    <source>
        <dbReference type="ARBA" id="ARBA00004128"/>
    </source>
</evidence>
<keyword evidence="10 13" id="KW-0472">Membrane</keyword>
<feature type="transmembrane region" description="Helical" evidence="13">
    <location>
        <begin position="355"/>
        <end position="381"/>
    </location>
</feature>
<dbReference type="InterPro" id="IPR003593">
    <property type="entry name" value="AAA+_ATPase"/>
</dbReference>
<dbReference type="PROSITE" id="PS00211">
    <property type="entry name" value="ABC_TRANSPORTER_1"/>
    <property type="match status" value="1"/>
</dbReference>
<dbReference type="GO" id="GO:0016887">
    <property type="term" value="F:ATP hydrolysis activity"/>
    <property type="evidence" value="ECO:0007669"/>
    <property type="project" value="InterPro"/>
</dbReference>
<keyword evidence="6" id="KW-0677">Repeat</keyword>
<dbReference type="Gene3D" id="3.40.50.300">
    <property type="entry name" value="P-loop containing nucleotide triphosphate hydrolases"/>
    <property type="match status" value="2"/>
</dbReference>
<accession>A0A813Q4U3</accession>
<evidence type="ECO:0000313" key="16">
    <source>
        <dbReference type="EMBL" id="CAF0762037.1"/>
    </source>
</evidence>
<feature type="transmembrane region" description="Helical" evidence="13">
    <location>
        <begin position="538"/>
        <end position="567"/>
    </location>
</feature>
<feature type="transmembrane region" description="Helical" evidence="13">
    <location>
        <begin position="461"/>
        <end position="480"/>
    </location>
</feature>
<evidence type="ECO:0000256" key="8">
    <source>
        <dbReference type="ARBA" id="ARBA00022840"/>
    </source>
</evidence>
<feature type="transmembrane region" description="Helical" evidence="13">
    <location>
        <begin position="922"/>
        <end position="946"/>
    </location>
</feature>
<feature type="transmembrane region" description="Helical" evidence="13">
    <location>
        <begin position="1046"/>
        <end position="1074"/>
    </location>
</feature>
<dbReference type="OrthoDB" id="6500128at2759"/>
<feature type="domain" description="ABC transmembrane type-1" evidence="15">
    <location>
        <begin position="926"/>
        <end position="1201"/>
    </location>
</feature>
<dbReference type="PANTHER" id="PTHR24223:SF443">
    <property type="entry name" value="MULTIDRUG-RESISTANCE LIKE PROTEIN 1, ISOFORM I"/>
    <property type="match status" value="1"/>
</dbReference>
<evidence type="ECO:0000256" key="2">
    <source>
        <dbReference type="ARBA" id="ARBA00009726"/>
    </source>
</evidence>
<dbReference type="FunFam" id="3.40.50.300:FF:000074">
    <property type="entry name" value="Multidrug resistance-associated protein 5 isoform 1"/>
    <property type="match status" value="1"/>
</dbReference>
<comment type="catalytic activity">
    <reaction evidence="12">
        <text>leukotriene C4(in) + ATP + H2O = leukotriene C4(out) + ADP + phosphate + H(+)</text>
        <dbReference type="Rhea" id="RHEA:38963"/>
        <dbReference type="ChEBI" id="CHEBI:15377"/>
        <dbReference type="ChEBI" id="CHEBI:15378"/>
        <dbReference type="ChEBI" id="CHEBI:30616"/>
        <dbReference type="ChEBI" id="CHEBI:43474"/>
        <dbReference type="ChEBI" id="CHEBI:57973"/>
        <dbReference type="ChEBI" id="CHEBI:456216"/>
    </reaction>
    <physiologicalReaction direction="left-to-right" evidence="12">
        <dbReference type="Rhea" id="RHEA:38964"/>
    </physiologicalReaction>
</comment>
<feature type="transmembrane region" description="Helical" evidence="13">
    <location>
        <begin position="1177"/>
        <end position="1196"/>
    </location>
</feature>
<dbReference type="CDD" id="cd18603">
    <property type="entry name" value="ABC_6TM_MRP1_2_3_6_D2_like"/>
    <property type="match status" value="1"/>
</dbReference>
<keyword evidence="9 13" id="KW-1133">Transmembrane helix</keyword>
<evidence type="ECO:0000259" key="14">
    <source>
        <dbReference type="PROSITE" id="PS50893"/>
    </source>
</evidence>
<dbReference type="InterPro" id="IPR027417">
    <property type="entry name" value="P-loop_NTPase"/>
</dbReference>
<comment type="subcellular location">
    <subcellularLocation>
        <location evidence="1">Vacuole membrane</location>
        <topology evidence="1">Multi-pass membrane protein</topology>
    </subcellularLocation>
</comment>
<evidence type="ECO:0000256" key="5">
    <source>
        <dbReference type="ARBA" id="ARBA00022692"/>
    </source>
</evidence>
<evidence type="ECO:0000256" key="12">
    <source>
        <dbReference type="ARBA" id="ARBA00047523"/>
    </source>
</evidence>
<sequence length="1477" mass="169422">MFRHLNETCESTSFFLSKFNVTYPEISNCYQHFISAWIPCIFLLMIIPPWIIMLNRKRFFIIKFSWLNFLKSAFNLLIILNESFFFVNQLNSGDDSVDIYLSKISSIILLISFICSLAILHYERYKGLPSGGLLFIFWGSLSLTSVISIYSKISDRINKDQNIYESRDVNFIIQCVLLYINFILNCIPETHTTYAQRRKQNYCPENEVSIFSRLTFSWMNGIILNGSKKDLTLDDLHKVDEYEQVKFWSERLEYHWGKVSKKYLKKLSDKHANDYKYSLSNKKLDQNEENLKLTPNFEITDAKIKKPSLLFSILKTFYARFLTANFLKMIREVLIVIQAAILGKLIRYIKDQKEPLIIGIFYALLLFTISCVQSCFFHQYFNRIFNVGKRIQIALMSLIYKKSLKLSNRSRKNTTVGQMVNILAVDAHSFQDSTHHLTMAWSCLFSIGLAMFMLWQQLGIAAIAGFLTMVVLLPLNSIFLNKRKILQVKKLKYQDSRVKTINELLSGIKIIKLYAWELCFKKLISNVRFLELRVLKNIALLNAIANFTWTISPFLVSVVSFGIYVFLDEKNELTAEKAFVSLSLFNSLKHPMAFFPNTITDLIQNQVSLKRIVDFLLLEEIDQNSITSDETKEYQVLIEDCNFGWDYENVLLRNISLKVKKQSLVSIVGSVGQGKSSLLSAILGEMEKFKGKLIVNGTIAYAPQQPWIQNATIRENILFGREFDQDFYEKVLIACSLKTDLEIFKHGDLTEIGEKGINLSGGQKQRISLARCIYSNADLYLLDDSLSAVDAHVGKHIFDSVIGYNGLLKDKTRIFVTNSLNFLPSSAEIVLLDNGSIIDYGPYDVLVKKNGSFCGFVKNFIESKNTEQEEKVEIIEQVQENNKINFNSKEVKEKDKLVQKEKVETGNVKSSIFINYFKACKIHLVILFFGLYALSHSFQISSSFWLSKWSNNPDGNKLYNFSIYFTIGALNCLFTLIADFLFVFMYTKAAANLHENLLHSILRCGMQFFESTPIGRILNRFAKDMESTEIKIPDNFKNFTRNLFNVLSILTVILITAPLFSIGLLPIFALFIVFQRFYARYSRQLKRLESVSRSPIYAFFAESLNGVSTIRAFQAQKRFTSQIEEHLNNNLKIFYSDYLGNRWVGLRLECTGALIVLGSALFVVFQKDTISPGTTGLTMSYTLSITLALIWVVRGFSDFESNLISVERIKEYCNLPHENEWVIEKSRPSSEWPTKGSISFKNYSVKYREELDFVLQNIDCSVKPGEKIGIVGRTGAGKSSLTLGLFRILESNYGEIKIDDINIKSIGLHDLRKKLTIIPQDPVLFSGSLRINLDPFEEYSDDLIWYALELSNLKEFVKSLEKKLEFECSEGGDNLSVGQRQLICLTRALLRKTKILILDEATASIDHNTDDLIQSTIRSQFKECTILTIAHRLNTIIDNDRIMVLDKGKLVEFDSPANLLSNNKSIFYSMAKDAGLV</sequence>
<evidence type="ECO:0000256" key="9">
    <source>
        <dbReference type="ARBA" id="ARBA00022989"/>
    </source>
</evidence>
<evidence type="ECO:0000259" key="15">
    <source>
        <dbReference type="PROSITE" id="PS50929"/>
    </source>
</evidence>
<feature type="transmembrane region" description="Helical" evidence="13">
    <location>
        <begin position="66"/>
        <end position="87"/>
    </location>
</feature>
<feature type="transmembrane region" description="Helical" evidence="13">
    <location>
        <begin position="171"/>
        <end position="188"/>
    </location>
</feature>
<evidence type="ECO:0000256" key="3">
    <source>
        <dbReference type="ARBA" id="ARBA00022448"/>
    </source>
</evidence>
<dbReference type="Pfam" id="PF00005">
    <property type="entry name" value="ABC_tran"/>
    <property type="match status" value="2"/>
</dbReference>
<dbReference type="EMBL" id="CAJNOC010000441">
    <property type="protein sequence ID" value="CAF0762037.1"/>
    <property type="molecule type" value="Genomic_DNA"/>
</dbReference>
<dbReference type="GO" id="GO:0015431">
    <property type="term" value="F:ABC-type glutathione S-conjugate transporter activity"/>
    <property type="evidence" value="ECO:0007669"/>
    <property type="project" value="UniProtKB-EC"/>
</dbReference>
<dbReference type="InterPro" id="IPR003439">
    <property type="entry name" value="ABC_transporter-like_ATP-bd"/>
</dbReference>
<dbReference type="PROSITE" id="PS50929">
    <property type="entry name" value="ABC_TM1F"/>
    <property type="match status" value="2"/>
</dbReference>
<dbReference type="SMART" id="SM00382">
    <property type="entry name" value="AAA"/>
    <property type="match status" value="2"/>
</dbReference>
<keyword evidence="7" id="KW-0547">Nucleotide-binding</keyword>
<feature type="domain" description="ABC transmembrane type-1" evidence="15">
    <location>
        <begin position="326"/>
        <end position="604"/>
    </location>
</feature>
<feature type="domain" description="ABC transporter" evidence="14">
    <location>
        <begin position="1240"/>
        <end position="1472"/>
    </location>
</feature>
<evidence type="ECO:0000256" key="7">
    <source>
        <dbReference type="ARBA" id="ARBA00022741"/>
    </source>
</evidence>
<dbReference type="SUPFAM" id="SSF52540">
    <property type="entry name" value="P-loop containing nucleoside triphosphate hydrolases"/>
    <property type="match status" value="2"/>
</dbReference>
<feature type="transmembrane region" description="Helical" evidence="13">
    <location>
        <begin position="132"/>
        <end position="151"/>
    </location>
</feature>
<feature type="transmembrane region" description="Helical" evidence="13">
    <location>
        <begin position="99"/>
        <end position="120"/>
    </location>
</feature>
<dbReference type="CDD" id="cd03250">
    <property type="entry name" value="ABCC_MRP_domain1"/>
    <property type="match status" value="1"/>
</dbReference>
<keyword evidence="17" id="KW-1185">Reference proteome</keyword>
<feature type="transmembrane region" description="Helical" evidence="13">
    <location>
        <begin position="1144"/>
        <end position="1165"/>
    </location>
</feature>
<name>A0A813Q4U3_9BILA</name>
<dbReference type="GO" id="GO:0005524">
    <property type="term" value="F:ATP binding"/>
    <property type="evidence" value="ECO:0007669"/>
    <property type="project" value="UniProtKB-KW"/>
</dbReference>
<dbReference type="InterPro" id="IPR036640">
    <property type="entry name" value="ABC1_TM_sf"/>
</dbReference>
<keyword evidence="5 13" id="KW-0812">Transmembrane</keyword>
<dbReference type="InterPro" id="IPR050173">
    <property type="entry name" value="ABC_transporter_C-like"/>
</dbReference>
<dbReference type="FunFam" id="1.20.1560.10:FF:000020">
    <property type="entry name" value="ABC metal ion transporter"/>
    <property type="match status" value="1"/>
</dbReference>
<evidence type="ECO:0000313" key="17">
    <source>
        <dbReference type="Proteomes" id="UP000663879"/>
    </source>
</evidence>
<keyword evidence="8" id="KW-0067">ATP-binding</keyword>
<dbReference type="EC" id="7.6.2.3" evidence="11"/>
<keyword evidence="4" id="KW-0926">Vacuole</keyword>
<dbReference type="CDD" id="cd18595">
    <property type="entry name" value="ABC_6TM_MRP1_2_3_6_D1_like"/>
    <property type="match status" value="1"/>
</dbReference>
<dbReference type="PROSITE" id="PS50893">
    <property type="entry name" value="ABC_TRANSPORTER_2"/>
    <property type="match status" value="2"/>
</dbReference>
<comment type="caution">
    <text evidence="16">The sequence shown here is derived from an EMBL/GenBank/DDBJ whole genome shotgun (WGS) entry which is preliminary data.</text>
</comment>
<dbReference type="CDD" id="cd03244">
    <property type="entry name" value="ABCC_MRP_domain2"/>
    <property type="match status" value="1"/>
</dbReference>
<dbReference type="InterPro" id="IPR017871">
    <property type="entry name" value="ABC_transporter-like_CS"/>
</dbReference>
<keyword evidence="3" id="KW-0813">Transport</keyword>
<evidence type="ECO:0000256" key="11">
    <source>
        <dbReference type="ARBA" id="ARBA00024220"/>
    </source>
</evidence>
<dbReference type="FunFam" id="3.40.50.300:FF:000997">
    <property type="entry name" value="Multidrug resistance-associated protein 1"/>
    <property type="match status" value="1"/>
</dbReference>
<gene>
    <name evidence="16" type="ORF">OXX778_LOCUS4485</name>
</gene>